<dbReference type="RefSeq" id="XP_003031269.1">
    <property type="nucleotide sequence ID" value="XM_003031223.1"/>
</dbReference>
<dbReference type="InterPro" id="IPR037151">
    <property type="entry name" value="AlkB-like_sf"/>
</dbReference>
<proteinExistence type="predicted"/>
<dbReference type="GeneID" id="9592538"/>
<dbReference type="HOGENOM" id="CLU_052246_2_0_1"/>
<dbReference type="KEGG" id="scm:SCHCO_02506202"/>
<feature type="compositionally biased region" description="Acidic residues" evidence="1">
    <location>
        <begin position="1"/>
        <end position="10"/>
    </location>
</feature>
<dbReference type="AlphaFoldDB" id="D8Q783"/>
<evidence type="ECO:0000313" key="4">
    <source>
        <dbReference type="Proteomes" id="UP000007431"/>
    </source>
</evidence>
<dbReference type="InterPro" id="IPR027450">
    <property type="entry name" value="AlkB-like"/>
</dbReference>
<dbReference type="InParanoid" id="D8Q783"/>
<feature type="region of interest" description="Disordered" evidence="1">
    <location>
        <begin position="1"/>
        <end position="24"/>
    </location>
</feature>
<dbReference type="Pfam" id="PF13532">
    <property type="entry name" value="2OG-FeII_Oxy_2"/>
    <property type="match status" value="1"/>
</dbReference>
<dbReference type="Proteomes" id="UP000007431">
    <property type="component" value="Unassembled WGS sequence"/>
</dbReference>
<dbReference type="VEuPathDB" id="FungiDB:SCHCODRAFT_02506202"/>
<dbReference type="GO" id="GO:0005759">
    <property type="term" value="C:mitochondrial matrix"/>
    <property type="evidence" value="ECO:0007669"/>
    <property type="project" value="TreeGrafter"/>
</dbReference>
<evidence type="ECO:0000256" key="1">
    <source>
        <dbReference type="SAM" id="MobiDB-lite"/>
    </source>
</evidence>
<reference evidence="3 4" key="1">
    <citation type="journal article" date="2010" name="Nat. Biotechnol.">
        <title>Genome sequence of the model mushroom Schizophyllum commune.</title>
        <authorList>
            <person name="Ohm R.A."/>
            <person name="de Jong J.F."/>
            <person name="Lugones L.G."/>
            <person name="Aerts A."/>
            <person name="Kothe E."/>
            <person name="Stajich J.E."/>
            <person name="de Vries R.P."/>
            <person name="Record E."/>
            <person name="Levasseur A."/>
            <person name="Baker S.E."/>
            <person name="Bartholomew K.A."/>
            <person name="Coutinho P.M."/>
            <person name="Erdmann S."/>
            <person name="Fowler T.J."/>
            <person name="Gathman A.C."/>
            <person name="Lombard V."/>
            <person name="Henrissat B."/>
            <person name="Knabe N."/>
            <person name="Kuees U."/>
            <person name="Lilly W.W."/>
            <person name="Lindquist E."/>
            <person name="Lucas S."/>
            <person name="Magnuson J.K."/>
            <person name="Piumi F."/>
            <person name="Raudaskoski M."/>
            <person name="Salamov A."/>
            <person name="Schmutz J."/>
            <person name="Schwarze F.W.M.R."/>
            <person name="vanKuyk P.A."/>
            <person name="Horton J.S."/>
            <person name="Grigoriev I.V."/>
            <person name="Woesten H.A.B."/>
        </authorList>
    </citation>
    <scope>NUCLEOTIDE SEQUENCE [LARGE SCALE GENOMIC DNA]</scope>
    <source>
        <strain evidence="4">H4-8 / FGSC 9210</strain>
    </source>
</reference>
<feature type="domain" description="Fe2OG dioxygenase" evidence="2">
    <location>
        <begin position="164"/>
        <end position="294"/>
    </location>
</feature>
<dbReference type="SUPFAM" id="SSF51197">
    <property type="entry name" value="Clavaminate synthase-like"/>
    <property type="match status" value="1"/>
</dbReference>
<name>D8Q783_SCHCM</name>
<dbReference type="PANTHER" id="PTHR21052">
    <property type="entry name" value="SPERMATOGENESIS ASSOCIATED 11-RELATED"/>
    <property type="match status" value="1"/>
</dbReference>
<feature type="region of interest" description="Disordered" evidence="1">
    <location>
        <begin position="40"/>
        <end position="65"/>
    </location>
</feature>
<dbReference type="Gene3D" id="2.60.120.590">
    <property type="entry name" value="Alpha-ketoglutarate-dependent dioxygenase AlkB-like"/>
    <property type="match status" value="1"/>
</dbReference>
<dbReference type="OMA" id="INQIMLF"/>
<protein>
    <recommendedName>
        <fullName evidence="2">Fe2OG dioxygenase domain-containing protein</fullName>
    </recommendedName>
</protein>
<dbReference type="InterPro" id="IPR005123">
    <property type="entry name" value="Oxoglu/Fe-dep_dioxygenase_dom"/>
</dbReference>
<dbReference type="PANTHER" id="PTHR21052:SF0">
    <property type="entry name" value="ALPHA-KETOGLUTARATE-DEPENDENT DIOXYGENASE ALKB HOMOLOG 7, MITOCHONDRIAL"/>
    <property type="match status" value="1"/>
</dbReference>
<organism evidence="4">
    <name type="scientific">Schizophyllum commune (strain H4-8 / FGSC 9210)</name>
    <name type="common">Split gill fungus</name>
    <dbReference type="NCBI Taxonomy" id="578458"/>
    <lineage>
        <taxon>Eukaryota</taxon>
        <taxon>Fungi</taxon>
        <taxon>Dikarya</taxon>
        <taxon>Basidiomycota</taxon>
        <taxon>Agaricomycotina</taxon>
        <taxon>Agaricomycetes</taxon>
        <taxon>Agaricomycetidae</taxon>
        <taxon>Agaricales</taxon>
        <taxon>Schizophyllaceae</taxon>
        <taxon>Schizophyllum</taxon>
    </lineage>
</organism>
<dbReference type="PROSITE" id="PS51471">
    <property type="entry name" value="FE2OG_OXY"/>
    <property type="match status" value="1"/>
</dbReference>
<evidence type="ECO:0000313" key="3">
    <source>
        <dbReference type="EMBL" id="EFI96366.1"/>
    </source>
</evidence>
<sequence length="300" mass="32856">MNTQDPDQERDDGGACSSPDSLFDGELELDEDVSLADAVNGLPAKDADARPAVDSRQGVNVLPARRTPPPIPGLFLDPHLRVPADLARDVYEFCKQTYFRKPKDNQVMLFERAPDPPARSEDSPTQYPPSSSLPATLLSLLRALAAELAPVLPPNIHALLFPATPSRARQIIINLYAPGEGISAHVDLLRRYGDGIIGVSLGSGCVMRFRDVGEEGAAHESYKPVAGEGPNSANATYDVYLPEGSVYVMTGDARYRWTHGIERKRADYVEREDGEGAEWIERGERISVTFRWMLEGGDVL</sequence>
<accession>D8Q783</accession>
<dbReference type="EMBL" id="GL377307">
    <property type="protein sequence ID" value="EFI96366.1"/>
    <property type="molecule type" value="Genomic_DNA"/>
</dbReference>
<keyword evidence="4" id="KW-1185">Reference proteome</keyword>
<dbReference type="InterPro" id="IPR032870">
    <property type="entry name" value="ALKBH7-like"/>
</dbReference>
<evidence type="ECO:0000259" key="2">
    <source>
        <dbReference type="PROSITE" id="PS51471"/>
    </source>
</evidence>
<dbReference type="GO" id="GO:0006974">
    <property type="term" value="P:DNA damage response"/>
    <property type="evidence" value="ECO:0007669"/>
    <property type="project" value="InterPro"/>
</dbReference>
<gene>
    <name evidence="3" type="ORF">SCHCODRAFT_56416</name>
</gene>
<dbReference type="GO" id="GO:0006631">
    <property type="term" value="P:fatty acid metabolic process"/>
    <property type="evidence" value="ECO:0007669"/>
    <property type="project" value="TreeGrafter"/>
</dbReference>
<dbReference type="eggNOG" id="KOG4176">
    <property type="taxonomic scope" value="Eukaryota"/>
</dbReference>
<dbReference type="OrthoDB" id="412814at2759"/>